<dbReference type="AlphaFoldDB" id="A0AAW2H2Z7"/>
<sequence>MVEGGQAERSTRGGLRGPRGPRGEKLEKGRFKYQPPRGGPRACCLYLASFFFSRADTPRARILSFSAPPRCHPLTTLRRSSLMHTHRETQNVPGARARSVAIVINHSVFIRIIERTPKIQLLGKYRNKFLLKTKRRNGQTIEPLD</sequence>
<name>A0AAW2H2Z7_9HYME</name>
<evidence type="ECO:0000313" key="3">
    <source>
        <dbReference type="Proteomes" id="UP001430953"/>
    </source>
</evidence>
<comment type="caution">
    <text evidence="2">The sequence shown here is derived from an EMBL/GenBank/DDBJ whole genome shotgun (WGS) entry which is preliminary data.</text>
</comment>
<gene>
    <name evidence="2" type="ORF">PUN28_001066</name>
</gene>
<protein>
    <submittedName>
        <fullName evidence="2">Uncharacterized protein</fullName>
    </submittedName>
</protein>
<evidence type="ECO:0000256" key="1">
    <source>
        <dbReference type="SAM" id="MobiDB-lite"/>
    </source>
</evidence>
<dbReference type="Proteomes" id="UP001430953">
    <property type="component" value="Unassembled WGS sequence"/>
</dbReference>
<organism evidence="2 3">
    <name type="scientific">Cardiocondyla obscurior</name>
    <dbReference type="NCBI Taxonomy" id="286306"/>
    <lineage>
        <taxon>Eukaryota</taxon>
        <taxon>Metazoa</taxon>
        <taxon>Ecdysozoa</taxon>
        <taxon>Arthropoda</taxon>
        <taxon>Hexapoda</taxon>
        <taxon>Insecta</taxon>
        <taxon>Pterygota</taxon>
        <taxon>Neoptera</taxon>
        <taxon>Endopterygota</taxon>
        <taxon>Hymenoptera</taxon>
        <taxon>Apocrita</taxon>
        <taxon>Aculeata</taxon>
        <taxon>Formicoidea</taxon>
        <taxon>Formicidae</taxon>
        <taxon>Myrmicinae</taxon>
        <taxon>Cardiocondyla</taxon>
    </lineage>
</organism>
<feature type="compositionally biased region" description="Basic and acidic residues" evidence="1">
    <location>
        <begin position="21"/>
        <end position="30"/>
    </location>
</feature>
<feature type="region of interest" description="Disordered" evidence="1">
    <location>
        <begin position="1"/>
        <end position="36"/>
    </location>
</feature>
<accession>A0AAW2H2Z7</accession>
<keyword evidence="3" id="KW-1185">Reference proteome</keyword>
<proteinExistence type="predicted"/>
<reference evidence="2 3" key="1">
    <citation type="submission" date="2023-03" db="EMBL/GenBank/DDBJ databases">
        <title>High recombination rates correlate with genetic variation in Cardiocondyla obscurior ants.</title>
        <authorList>
            <person name="Errbii M."/>
        </authorList>
    </citation>
    <scope>NUCLEOTIDE SEQUENCE [LARGE SCALE GENOMIC DNA]</scope>
    <source>
        <strain evidence="2">Alpha-2009</strain>
        <tissue evidence="2">Whole body</tissue>
    </source>
</reference>
<dbReference type="EMBL" id="JADYXP020000001">
    <property type="protein sequence ID" value="KAL0133854.1"/>
    <property type="molecule type" value="Genomic_DNA"/>
</dbReference>
<evidence type="ECO:0000313" key="2">
    <source>
        <dbReference type="EMBL" id="KAL0133854.1"/>
    </source>
</evidence>